<feature type="domain" description="CNNM transmembrane" evidence="11">
    <location>
        <begin position="1"/>
        <end position="199"/>
    </location>
</feature>
<evidence type="ECO:0000313" key="13">
    <source>
        <dbReference type="Proteomes" id="UP000480178"/>
    </source>
</evidence>
<dbReference type="InterPro" id="IPR046342">
    <property type="entry name" value="CBS_dom_sf"/>
</dbReference>
<evidence type="ECO:0000256" key="6">
    <source>
        <dbReference type="ARBA" id="ARBA00023136"/>
    </source>
</evidence>
<organism evidence="12 13">
    <name type="scientific">Rhodocytophaga rosea</name>
    <dbReference type="NCBI Taxonomy" id="2704465"/>
    <lineage>
        <taxon>Bacteria</taxon>
        <taxon>Pseudomonadati</taxon>
        <taxon>Bacteroidota</taxon>
        <taxon>Cytophagia</taxon>
        <taxon>Cytophagales</taxon>
        <taxon>Rhodocytophagaceae</taxon>
        <taxon>Rhodocytophaga</taxon>
    </lineage>
</organism>
<protein>
    <submittedName>
        <fullName evidence="12">HlyC/CorC family transporter</fullName>
    </submittedName>
</protein>
<dbReference type="PROSITE" id="PS51371">
    <property type="entry name" value="CBS"/>
    <property type="match status" value="1"/>
</dbReference>
<dbReference type="PROSITE" id="PS51846">
    <property type="entry name" value="CNNM"/>
    <property type="match status" value="1"/>
</dbReference>
<evidence type="ECO:0000256" key="2">
    <source>
        <dbReference type="ARBA" id="ARBA00022692"/>
    </source>
</evidence>
<dbReference type="RefSeq" id="WP_162443678.1">
    <property type="nucleotide sequence ID" value="NZ_CP048222.1"/>
</dbReference>
<dbReference type="SMART" id="SM01091">
    <property type="entry name" value="CorC_HlyC"/>
    <property type="match status" value="1"/>
</dbReference>
<dbReference type="EMBL" id="CP048222">
    <property type="protein sequence ID" value="QHT67654.1"/>
    <property type="molecule type" value="Genomic_DNA"/>
</dbReference>
<feature type="transmembrane region" description="Helical" evidence="9">
    <location>
        <begin position="141"/>
        <end position="164"/>
    </location>
</feature>
<feature type="transmembrane region" description="Helical" evidence="9">
    <location>
        <begin position="99"/>
        <end position="120"/>
    </location>
</feature>
<dbReference type="GO" id="GO:0050660">
    <property type="term" value="F:flavin adenine dinucleotide binding"/>
    <property type="evidence" value="ECO:0007669"/>
    <property type="project" value="InterPro"/>
</dbReference>
<evidence type="ECO:0000256" key="7">
    <source>
        <dbReference type="PROSITE-ProRule" id="PRU00703"/>
    </source>
</evidence>
<dbReference type="InterPro" id="IPR016169">
    <property type="entry name" value="FAD-bd_PCMH_sub2"/>
</dbReference>
<evidence type="ECO:0000259" key="11">
    <source>
        <dbReference type="PROSITE" id="PS51846"/>
    </source>
</evidence>
<comment type="subcellular location">
    <subcellularLocation>
        <location evidence="1">Membrane</location>
        <topology evidence="1">Multi-pass membrane protein</topology>
    </subcellularLocation>
</comment>
<name>A0A6C0GIJ2_9BACT</name>
<dbReference type="KEGG" id="rhoz:GXP67_13955"/>
<evidence type="ECO:0000256" key="5">
    <source>
        <dbReference type="ARBA" id="ARBA00023122"/>
    </source>
</evidence>
<dbReference type="SUPFAM" id="SSF54631">
    <property type="entry name" value="CBS-domain pair"/>
    <property type="match status" value="1"/>
</dbReference>
<keyword evidence="4 8" id="KW-1133">Transmembrane helix</keyword>
<evidence type="ECO:0000256" key="3">
    <source>
        <dbReference type="ARBA" id="ARBA00022737"/>
    </source>
</evidence>
<evidence type="ECO:0000256" key="8">
    <source>
        <dbReference type="PROSITE-ProRule" id="PRU01193"/>
    </source>
</evidence>
<accession>A0A6C0GIJ2</accession>
<dbReference type="PANTHER" id="PTHR22777">
    <property type="entry name" value="HEMOLYSIN-RELATED"/>
    <property type="match status" value="1"/>
</dbReference>
<keyword evidence="5 7" id="KW-0129">CBS domain</keyword>
<evidence type="ECO:0000259" key="10">
    <source>
        <dbReference type="PROSITE" id="PS51371"/>
    </source>
</evidence>
<dbReference type="CDD" id="cd04590">
    <property type="entry name" value="CBS_pair_CorC_HlyC_assoc"/>
    <property type="match status" value="1"/>
</dbReference>
<gene>
    <name evidence="12" type="ORF">GXP67_13955</name>
</gene>
<dbReference type="Gene3D" id="3.30.465.10">
    <property type="match status" value="1"/>
</dbReference>
<dbReference type="Pfam" id="PF03471">
    <property type="entry name" value="CorC_HlyC"/>
    <property type="match status" value="1"/>
</dbReference>
<dbReference type="AlphaFoldDB" id="A0A6C0GIJ2"/>
<evidence type="ECO:0000313" key="12">
    <source>
        <dbReference type="EMBL" id="QHT67654.1"/>
    </source>
</evidence>
<keyword evidence="3" id="KW-0677">Repeat</keyword>
<dbReference type="PANTHER" id="PTHR22777:SF17">
    <property type="entry name" value="UPF0053 PROTEIN SLL0260"/>
    <property type="match status" value="1"/>
</dbReference>
<dbReference type="GO" id="GO:0005886">
    <property type="term" value="C:plasma membrane"/>
    <property type="evidence" value="ECO:0007669"/>
    <property type="project" value="TreeGrafter"/>
</dbReference>
<sequence length="429" mass="47896">MELLIILLLILLNGVFAMSEIAIVSARKAKLEIEAKKGDKPSQLALEIAESPNRFLSTVQIGITLIGILNGVFGGASITEDIQAFLNGYPLAQPYSESIAVGVVVLIITYFSLVLGELIPKRIGLAYAESIARIVAQPMNILSRVTAPFIWLLGSSSTLILNLFRIRTDQETPITEEEIRALVVEGTTHGSIEEIEQDIVERVFNLGDKKIGSLMTPRQDIVWLDILDEFSELKTKIIQGKHAVFLVCENQLDQVLGIVYVKDLLPAYLENQVIDLASYIKPVLFVPEISKAYDVLEKFKANKIHFGAVLDEYGVVIGIVTMNDIVNSIVGGISTANEFEYEIKKREDDSYLIDGQLPFDEFLDRFNIEKVDTEAYEGFHTLAGFILNQLKHIPTTGEQFKFDNFKFEIIDMDGHRIDKVLVKIDKGNS</sequence>
<dbReference type="Proteomes" id="UP000480178">
    <property type="component" value="Chromosome"/>
</dbReference>
<evidence type="ECO:0000256" key="1">
    <source>
        <dbReference type="ARBA" id="ARBA00004141"/>
    </source>
</evidence>
<keyword evidence="6 8" id="KW-0472">Membrane</keyword>
<dbReference type="Pfam" id="PF00571">
    <property type="entry name" value="CBS"/>
    <property type="match status" value="1"/>
</dbReference>
<evidence type="ECO:0000256" key="4">
    <source>
        <dbReference type="ARBA" id="ARBA00022989"/>
    </source>
</evidence>
<dbReference type="InterPro" id="IPR000644">
    <property type="entry name" value="CBS_dom"/>
</dbReference>
<dbReference type="SUPFAM" id="SSF56176">
    <property type="entry name" value="FAD-binding/transporter-associated domain-like"/>
    <property type="match status" value="1"/>
</dbReference>
<evidence type="ECO:0000256" key="9">
    <source>
        <dbReference type="SAM" id="Phobius"/>
    </source>
</evidence>
<reference evidence="12 13" key="1">
    <citation type="submission" date="2020-01" db="EMBL/GenBank/DDBJ databases">
        <authorList>
            <person name="Kim M.K."/>
        </authorList>
    </citation>
    <scope>NUCLEOTIDE SEQUENCE [LARGE SCALE GENOMIC DNA]</scope>
    <source>
        <strain evidence="12 13">172606-1</strain>
    </source>
</reference>
<keyword evidence="2 8" id="KW-0812">Transmembrane</keyword>
<keyword evidence="13" id="KW-1185">Reference proteome</keyword>
<dbReference type="InterPro" id="IPR036318">
    <property type="entry name" value="FAD-bd_PCMH-like_sf"/>
</dbReference>
<feature type="domain" description="CBS" evidence="10">
    <location>
        <begin position="279"/>
        <end position="335"/>
    </location>
</feature>
<dbReference type="Gene3D" id="3.10.580.10">
    <property type="entry name" value="CBS-domain"/>
    <property type="match status" value="1"/>
</dbReference>
<dbReference type="InterPro" id="IPR005170">
    <property type="entry name" value="Transptr-assoc_dom"/>
</dbReference>
<dbReference type="InterPro" id="IPR044751">
    <property type="entry name" value="Ion_transp-like_CBS"/>
</dbReference>
<dbReference type="Pfam" id="PF01595">
    <property type="entry name" value="CNNM"/>
    <property type="match status" value="1"/>
</dbReference>
<proteinExistence type="predicted"/>
<dbReference type="InterPro" id="IPR002550">
    <property type="entry name" value="CNNM"/>
</dbReference>